<gene>
    <name evidence="1" type="ORF">V202x_21580</name>
</gene>
<protein>
    <submittedName>
        <fullName evidence="1">Uncharacterized protein</fullName>
    </submittedName>
</protein>
<dbReference type="Gene3D" id="2.60.120.260">
    <property type="entry name" value="Galactose-binding domain-like"/>
    <property type="match status" value="1"/>
</dbReference>
<evidence type="ECO:0000313" key="1">
    <source>
        <dbReference type="EMBL" id="QDU08788.1"/>
    </source>
</evidence>
<dbReference type="OrthoDB" id="285961at2"/>
<name>A0A517WUA2_9PLAN</name>
<dbReference type="AlphaFoldDB" id="A0A517WUA2"/>
<dbReference type="Proteomes" id="UP000318384">
    <property type="component" value="Chromosome"/>
</dbReference>
<organism evidence="1 2">
    <name type="scientific">Gimesia aquarii</name>
    <dbReference type="NCBI Taxonomy" id="2527964"/>
    <lineage>
        <taxon>Bacteria</taxon>
        <taxon>Pseudomonadati</taxon>
        <taxon>Planctomycetota</taxon>
        <taxon>Planctomycetia</taxon>
        <taxon>Planctomycetales</taxon>
        <taxon>Planctomycetaceae</taxon>
        <taxon>Gimesia</taxon>
    </lineage>
</organism>
<dbReference type="RefSeq" id="WP_145174028.1">
    <property type="nucleotide sequence ID" value="NZ_CP037422.1"/>
</dbReference>
<proteinExistence type="predicted"/>
<keyword evidence="2" id="KW-1185">Reference proteome</keyword>
<accession>A0A517WUA2</accession>
<sequence>MPHKICELIQGRIGLLAVLILELCIASLLRAETYHANFDDTSKVSWQVRIDPSQAQKKWHVRNTTTPHEGTAAEHLQIVTGNVGSIIELSHQLPSSRIINELTVSLWLKSNRRGTRIGLEAVLPHQIDPETGTMARIYLIGDTYTDEEKWQQLRCTTSEGLVNQSIGLLRGRSKLRQVDTRDMYVERVLIVTRSSSDQVEFLLDDLKLSPIVKPSQSVMASAAAMHKKRSKPIVEFLLDRIQVQGKPMFPRMTRFHGENLVELKQTGLNVVWAPQFDDYEFLAQLQNQGLWAMATPPRPQDEHGSFLPSRDATLIPFEDQTAPIIFWNLGTRIPGKQGVELLSRVGQIQSADRQFKRPIMADVLGNERQIAREVSMIGSSPHILNSDVSLLQYRNTLIDKSRIAPGRFLWTWIQTEPTSANKRWRSGSNKTPIVIEPEQIRLQTYAALSAGCRATGYWTTNRLDDTTTPGALERKLAIRQLNMEIELIEPWLARGTVTSHIPFSLRQRATPHIRQLGAAFKNSGSKRLLRDELLAEREIQIQQEEQIEQELQAAIIHSEYGILILPVWYRNNAQYVPDQMAGNEATIIVPGGNVSASVWELSTTKIRNLERKRVNGGVQITIPKFDMTSIIIMTSDQGLIEKLRKKVASLSQLSAETSVQLCQAKLERCQKTNAELVHLGVSQIARMDGPAILKRSQQLASEAETALASRDYRTAHMRARDSMQMLRILQRTQWHEATRTFSSALTSPFTISYSTLPDHWKMIERIGRSSKNIEPNMLRSGDFEDIDTMVVERWKHEQNSIEGTEAIAELYPRDKKSGNFSLRLLAAPLKRNEIPSNIKGPLVKVTTPPLAVRSGQIVHITGWIKVTTSITGNQQGATLQDSIMGPGGALHWSEKSDWQKFDLIREISQTGNLVLTMSLNGLGSILLDDLRVIAYTPEPKLYEHTNATLSPDPEKTPSEPYRFNLLKKLPKLPPFPLKK</sequence>
<reference evidence="1 2" key="1">
    <citation type="submission" date="2019-03" db="EMBL/GenBank/DDBJ databases">
        <title>Deep-cultivation of Planctomycetes and their phenomic and genomic characterization uncovers novel biology.</title>
        <authorList>
            <person name="Wiegand S."/>
            <person name="Jogler M."/>
            <person name="Boedeker C."/>
            <person name="Pinto D."/>
            <person name="Vollmers J."/>
            <person name="Rivas-Marin E."/>
            <person name="Kohn T."/>
            <person name="Peeters S.H."/>
            <person name="Heuer A."/>
            <person name="Rast P."/>
            <person name="Oberbeckmann S."/>
            <person name="Bunk B."/>
            <person name="Jeske O."/>
            <person name="Meyerdierks A."/>
            <person name="Storesund J.E."/>
            <person name="Kallscheuer N."/>
            <person name="Luecker S."/>
            <person name="Lage O.M."/>
            <person name="Pohl T."/>
            <person name="Merkel B.J."/>
            <person name="Hornburger P."/>
            <person name="Mueller R.-W."/>
            <person name="Bruemmer F."/>
            <person name="Labrenz M."/>
            <person name="Spormann A.M."/>
            <person name="Op den Camp H."/>
            <person name="Overmann J."/>
            <person name="Amann R."/>
            <person name="Jetten M.S.M."/>
            <person name="Mascher T."/>
            <person name="Medema M.H."/>
            <person name="Devos D.P."/>
            <person name="Kaster A.-K."/>
            <person name="Ovreas L."/>
            <person name="Rohde M."/>
            <person name="Galperin M.Y."/>
            <person name="Jogler C."/>
        </authorList>
    </citation>
    <scope>NUCLEOTIDE SEQUENCE [LARGE SCALE GENOMIC DNA]</scope>
    <source>
        <strain evidence="1 2">V202</strain>
    </source>
</reference>
<evidence type="ECO:0000313" key="2">
    <source>
        <dbReference type="Proteomes" id="UP000318384"/>
    </source>
</evidence>
<dbReference type="EMBL" id="CP037422">
    <property type="protein sequence ID" value="QDU08788.1"/>
    <property type="molecule type" value="Genomic_DNA"/>
</dbReference>